<name>A0AA88WEB5_9ASTE</name>
<dbReference type="AlphaFoldDB" id="A0AA88WEB5"/>
<keyword evidence="4 8" id="KW-1003">Cell membrane</keyword>
<feature type="transmembrane region" description="Helical" evidence="8">
    <location>
        <begin position="137"/>
        <end position="158"/>
    </location>
</feature>
<evidence type="ECO:0000256" key="5">
    <source>
        <dbReference type="ARBA" id="ARBA00022692"/>
    </source>
</evidence>
<dbReference type="InterPro" id="IPR006459">
    <property type="entry name" value="CASP/CASPL"/>
</dbReference>
<feature type="transmembrane region" description="Helical" evidence="8">
    <location>
        <begin position="93"/>
        <end position="113"/>
    </location>
</feature>
<dbReference type="NCBIfam" id="TIGR01569">
    <property type="entry name" value="A_tha_TIGR01569"/>
    <property type="match status" value="1"/>
</dbReference>
<keyword evidence="11" id="KW-1185">Reference proteome</keyword>
<dbReference type="PANTHER" id="PTHR33573">
    <property type="entry name" value="CASP-LIKE PROTEIN 4A4"/>
    <property type="match status" value="1"/>
</dbReference>
<dbReference type="Proteomes" id="UP001188597">
    <property type="component" value="Unassembled WGS sequence"/>
</dbReference>
<dbReference type="EMBL" id="JAVXUP010000543">
    <property type="protein sequence ID" value="KAK3025552.1"/>
    <property type="molecule type" value="Genomic_DNA"/>
</dbReference>
<feature type="transmembrane region" description="Helical" evidence="8">
    <location>
        <begin position="54"/>
        <end position="81"/>
    </location>
</feature>
<dbReference type="GO" id="GO:0005886">
    <property type="term" value="C:plasma membrane"/>
    <property type="evidence" value="ECO:0007669"/>
    <property type="project" value="UniProtKB-SubCell"/>
</dbReference>
<accession>A0AA88WEB5</accession>
<keyword evidence="6 8" id="KW-1133">Transmembrane helix</keyword>
<evidence type="ECO:0000256" key="7">
    <source>
        <dbReference type="ARBA" id="ARBA00023136"/>
    </source>
</evidence>
<evidence type="ECO:0000313" key="10">
    <source>
        <dbReference type="EMBL" id="KAK3025552.1"/>
    </source>
</evidence>
<keyword evidence="7 8" id="KW-0472">Membrane</keyword>
<evidence type="ECO:0000256" key="4">
    <source>
        <dbReference type="ARBA" id="ARBA00022475"/>
    </source>
</evidence>
<evidence type="ECO:0000256" key="2">
    <source>
        <dbReference type="ARBA" id="ARBA00007651"/>
    </source>
</evidence>
<dbReference type="PANTHER" id="PTHR33573:SF30">
    <property type="entry name" value="CASP-LIKE PROTEIN 2C1-RELATED"/>
    <property type="match status" value="1"/>
</dbReference>
<gene>
    <name evidence="10" type="ORF">RJ639_041030</name>
</gene>
<feature type="domain" description="Casparian strip membrane protein" evidence="9">
    <location>
        <begin position="10"/>
        <end position="148"/>
    </location>
</feature>
<feature type="transmembrane region" description="Helical" evidence="8">
    <location>
        <begin position="16"/>
        <end position="34"/>
    </location>
</feature>
<dbReference type="InterPro" id="IPR006702">
    <property type="entry name" value="CASP_dom"/>
</dbReference>
<evidence type="ECO:0000256" key="8">
    <source>
        <dbReference type="RuleBase" id="RU361233"/>
    </source>
</evidence>
<dbReference type="Pfam" id="PF04535">
    <property type="entry name" value="CASP_dom"/>
    <property type="match status" value="1"/>
</dbReference>
<reference evidence="10" key="1">
    <citation type="submission" date="2022-12" db="EMBL/GenBank/DDBJ databases">
        <title>Draft genome assemblies for two species of Escallonia (Escalloniales).</title>
        <authorList>
            <person name="Chanderbali A."/>
            <person name="Dervinis C."/>
            <person name="Anghel I."/>
            <person name="Soltis D."/>
            <person name="Soltis P."/>
            <person name="Zapata F."/>
        </authorList>
    </citation>
    <scope>NUCLEOTIDE SEQUENCE</scope>
    <source>
        <strain evidence="10">UCBG64.0493</strain>
        <tissue evidence="10">Leaf</tissue>
    </source>
</reference>
<evidence type="ECO:0000313" key="11">
    <source>
        <dbReference type="Proteomes" id="UP001188597"/>
    </source>
</evidence>
<protein>
    <recommendedName>
        <fullName evidence="8">CASP-like protein</fullName>
    </recommendedName>
</protein>
<comment type="subunit">
    <text evidence="3 8">Homodimer and heterodimers.</text>
</comment>
<organism evidence="10 11">
    <name type="scientific">Escallonia herrerae</name>
    <dbReference type="NCBI Taxonomy" id="1293975"/>
    <lineage>
        <taxon>Eukaryota</taxon>
        <taxon>Viridiplantae</taxon>
        <taxon>Streptophyta</taxon>
        <taxon>Embryophyta</taxon>
        <taxon>Tracheophyta</taxon>
        <taxon>Spermatophyta</taxon>
        <taxon>Magnoliopsida</taxon>
        <taxon>eudicotyledons</taxon>
        <taxon>Gunneridae</taxon>
        <taxon>Pentapetalae</taxon>
        <taxon>asterids</taxon>
        <taxon>campanulids</taxon>
        <taxon>Escalloniales</taxon>
        <taxon>Escalloniaceae</taxon>
        <taxon>Escallonia</taxon>
    </lineage>
</organism>
<sequence>MKVFGDDTPTLKLIDCALRVFVIPLSVASIWLTVTNQQDNSLYGKLESSNLIGLEYMVCISAISAGYALAAAVSSWVKYLATKTWVFFVSDQVMAYLMLTSGAAVTEIMYLAYNGDITVTWSEACSSYGRFCSRLKLILAFHAIAICCFFLLAVLSAYRVFSRFEPPLVPSKEVEEERT</sequence>
<comment type="subcellular location">
    <subcellularLocation>
        <location evidence="1 8">Cell membrane</location>
        <topology evidence="1 8">Multi-pass membrane protein</topology>
    </subcellularLocation>
</comment>
<comment type="similarity">
    <text evidence="2 8">Belongs to the Casparian strip membrane proteins (CASP) family.</text>
</comment>
<evidence type="ECO:0000256" key="3">
    <source>
        <dbReference type="ARBA" id="ARBA00011489"/>
    </source>
</evidence>
<evidence type="ECO:0000256" key="6">
    <source>
        <dbReference type="ARBA" id="ARBA00022989"/>
    </source>
</evidence>
<proteinExistence type="inferred from homology"/>
<keyword evidence="5 8" id="KW-0812">Transmembrane</keyword>
<comment type="caution">
    <text evidence="10">The sequence shown here is derived from an EMBL/GenBank/DDBJ whole genome shotgun (WGS) entry which is preliminary data.</text>
</comment>
<evidence type="ECO:0000259" key="9">
    <source>
        <dbReference type="Pfam" id="PF04535"/>
    </source>
</evidence>
<evidence type="ECO:0000256" key="1">
    <source>
        <dbReference type="ARBA" id="ARBA00004651"/>
    </source>
</evidence>